<gene>
    <name evidence="5" type="ORF">HJC23_002325</name>
</gene>
<feature type="compositionally biased region" description="Low complexity" evidence="4">
    <location>
        <begin position="94"/>
        <end position="107"/>
    </location>
</feature>
<dbReference type="InterPro" id="IPR001680">
    <property type="entry name" value="WD40_rpt"/>
</dbReference>
<comment type="similarity">
    <text evidence="3">Belongs to the WD repeat PROPPIN family.</text>
</comment>
<keyword evidence="2" id="KW-0677">Repeat</keyword>
<dbReference type="InterPro" id="IPR036322">
    <property type="entry name" value="WD40_repeat_dom_sf"/>
</dbReference>
<feature type="compositionally biased region" description="Polar residues" evidence="4">
    <location>
        <begin position="506"/>
        <end position="521"/>
    </location>
</feature>
<dbReference type="SMART" id="SM00320">
    <property type="entry name" value="WD40"/>
    <property type="match status" value="2"/>
</dbReference>
<keyword evidence="1" id="KW-0853">WD repeat</keyword>
<feature type="compositionally biased region" description="Low complexity" evidence="4">
    <location>
        <begin position="1"/>
        <end position="20"/>
    </location>
</feature>
<evidence type="ECO:0000256" key="2">
    <source>
        <dbReference type="ARBA" id="ARBA00022737"/>
    </source>
</evidence>
<dbReference type="Gene3D" id="2.130.10.10">
    <property type="entry name" value="YVTN repeat-like/Quinoprotein amine dehydrogenase"/>
    <property type="match status" value="1"/>
</dbReference>
<dbReference type="GO" id="GO:0005737">
    <property type="term" value="C:cytoplasm"/>
    <property type="evidence" value="ECO:0007669"/>
    <property type="project" value="UniProtKB-ARBA"/>
</dbReference>
<dbReference type="Pfam" id="PF21032">
    <property type="entry name" value="PROPPIN"/>
    <property type="match status" value="1"/>
</dbReference>
<evidence type="ECO:0000256" key="3">
    <source>
        <dbReference type="ARBA" id="ARBA00025740"/>
    </source>
</evidence>
<dbReference type="InterPro" id="IPR015943">
    <property type="entry name" value="WD40/YVTN_repeat-like_dom_sf"/>
</dbReference>
<evidence type="ECO:0000256" key="4">
    <source>
        <dbReference type="SAM" id="MobiDB-lite"/>
    </source>
</evidence>
<feature type="region of interest" description="Disordered" evidence="4">
    <location>
        <begin position="1"/>
        <end position="22"/>
    </location>
</feature>
<name>A0ABD3QLB9_9STRA</name>
<feature type="compositionally biased region" description="Basic and acidic residues" evidence="4">
    <location>
        <begin position="49"/>
        <end position="73"/>
    </location>
</feature>
<reference evidence="5 6" key="1">
    <citation type="journal article" date="2020" name="G3 (Bethesda)">
        <title>Improved Reference Genome for Cyclotella cryptica CCMP332, a Model for Cell Wall Morphogenesis, Salinity Adaptation, and Lipid Production in Diatoms (Bacillariophyta).</title>
        <authorList>
            <person name="Roberts W.R."/>
            <person name="Downey K.M."/>
            <person name="Ruck E.C."/>
            <person name="Traller J.C."/>
            <person name="Alverson A.J."/>
        </authorList>
    </citation>
    <scope>NUCLEOTIDE SEQUENCE [LARGE SCALE GENOMIC DNA]</scope>
    <source>
        <strain evidence="5 6">CCMP332</strain>
    </source>
</reference>
<dbReference type="SUPFAM" id="SSF50978">
    <property type="entry name" value="WD40 repeat-like"/>
    <property type="match status" value="1"/>
</dbReference>
<sequence>MNNEQSNSSESSRPSTAAAAADDDDLCNESLFHSCISATGFLSEGDASNGHEESEVNSDDRDVREFARNRAANDTKSATAAAPTNEPPLDDAFESSNETSNSHSTSSWNLLPPKDAAQTAKVNSLTFDRHRTCLILSTSRGVRIRTLQSLHYSLLHNHHESTNTTHLHDETTTHDESWIYDIPFQGGATYAQFLHTASLLALISPSSPRCCFLYHAKNASNALAALPMSAAVKRVELTRSVLVCITADGRLQIFHMRCDSDGMATTTTTTTTTTPLWIQTLNVMHPSDTVRNITRGMNIFFSGSYFDLSPDETAPYLVCKSFHGTAGTLRVYDPTRVTEVEISSPSCGNVSLYSGDGMSVAASTSSRVPSAGEVVRTKVRRRCHLHTTIDAHEHAVTRMLIGGGGGAGTSFLATVSSKGTTVRVFGLPRGEQLWEWHRGSRSCHILSLSWNGSGDRLVSYGSSGTIHVFEWNHQQAKKAGHDTSTLEYSHGDVRDFEELNEDRSQSHSTNNATGFGSTSANKSDKPLYKRIGASIRWHTVGGSHTTTPLKRRSFAKLKYQSTGLKIAQQEHLVVALLDRQDTNIISGSNSKSASSREDTVVMCTLTGELRQYSVKLDGCFQVIQMEDVLFRGANISPSQT</sequence>
<dbReference type="AlphaFoldDB" id="A0ABD3QLB9"/>
<feature type="region of interest" description="Disordered" evidence="4">
    <location>
        <begin position="42"/>
        <end position="112"/>
    </location>
</feature>
<keyword evidence="6" id="KW-1185">Reference proteome</keyword>
<dbReference type="EMBL" id="JABMIG020000029">
    <property type="protein sequence ID" value="KAL3801032.1"/>
    <property type="molecule type" value="Genomic_DNA"/>
</dbReference>
<comment type="caution">
    <text evidence="5">The sequence shown here is derived from an EMBL/GenBank/DDBJ whole genome shotgun (WGS) entry which is preliminary data.</text>
</comment>
<proteinExistence type="inferred from homology"/>
<dbReference type="InterPro" id="IPR048720">
    <property type="entry name" value="PROPPIN"/>
</dbReference>
<evidence type="ECO:0000256" key="1">
    <source>
        <dbReference type="ARBA" id="ARBA00022574"/>
    </source>
</evidence>
<dbReference type="PANTHER" id="PTHR11227">
    <property type="entry name" value="WD-REPEAT PROTEIN INTERACTING WITH PHOSPHOINOSIDES WIPI -RELATED"/>
    <property type="match status" value="1"/>
</dbReference>
<protein>
    <submittedName>
        <fullName evidence="5">Uncharacterized protein</fullName>
    </submittedName>
</protein>
<evidence type="ECO:0000313" key="5">
    <source>
        <dbReference type="EMBL" id="KAL3801032.1"/>
    </source>
</evidence>
<evidence type="ECO:0000313" key="6">
    <source>
        <dbReference type="Proteomes" id="UP001516023"/>
    </source>
</evidence>
<feature type="region of interest" description="Disordered" evidence="4">
    <location>
        <begin position="500"/>
        <end position="523"/>
    </location>
</feature>
<organism evidence="5 6">
    <name type="scientific">Cyclotella cryptica</name>
    <dbReference type="NCBI Taxonomy" id="29204"/>
    <lineage>
        <taxon>Eukaryota</taxon>
        <taxon>Sar</taxon>
        <taxon>Stramenopiles</taxon>
        <taxon>Ochrophyta</taxon>
        <taxon>Bacillariophyta</taxon>
        <taxon>Coscinodiscophyceae</taxon>
        <taxon>Thalassiosirophycidae</taxon>
        <taxon>Stephanodiscales</taxon>
        <taxon>Stephanodiscaceae</taxon>
        <taxon>Cyclotella</taxon>
    </lineage>
</organism>
<accession>A0ABD3QLB9</accession>
<dbReference type="Proteomes" id="UP001516023">
    <property type="component" value="Unassembled WGS sequence"/>
</dbReference>